<evidence type="ECO:0000256" key="1">
    <source>
        <dbReference type="SAM" id="Coils"/>
    </source>
</evidence>
<evidence type="ECO:0000313" key="2">
    <source>
        <dbReference type="EMBL" id="OGC49402.1"/>
    </source>
</evidence>
<accession>A0A1F4UWW0</accession>
<reference evidence="2 3" key="1">
    <citation type="journal article" date="2016" name="Nat. Commun.">
        <title>Thousands of microbial genomes shed light on interconnected biogeochemical processes in an aquifer system.</title>
        <authorList>
            <person name="Anantharaman K."/>
            <person name="Brown C.T."/>
            <person name="Hug L.A."/>
            <person name="Sharon I."/>
            <person name="Castelle C.J."/>
            <person name="Probst A.J."/>
            <person name="Thomas B.C."/>
            <person name="Singh A."/>
            <person name="Wilkins M.J."/>
            <person name="Karaoz U."/>
            <person name="Brodie E.L."/>
            <person name="Williams K.H."/>
            <person name="Hubbard S.S."/>
            <person name="Banfield J.F."/>
        </authorList>
    </citation>
    <scope>NUCLEOTIDE SEQUENCE [LARGE SCALE GENOMIC DNA]</scope>
</reference>
<dbReference type="Proteomes" id="UP000177371">
    <property type="component" value="Unassembled WGS sequence"/>
</dbReference>
<dbReference type="AlphaFoldDB" id="A0A1F4UWW0"/>
<gene>
    <name evidence="2" type="ORF">A2W32_04390</name>
</gene>
<comment type="caution">
    <text evidence="2">The sequence shown here is derived from an EMBL/GenBank/DDBJ whole genome shotgun (WGS) entry which is preliminary data.</text>
</comment>
<dbReference type="EMBL" id="MEUT01000051">
    <property type="protein sequence ID" value="OGC49402.1"/>
    <property type="molecule type" value="Genomic_DNA"/>
</dbReference>
<keyword evidence="1" id="KW-0175">Coiled coil</keyword>
<proteinExistence type="predicted"/>
<name>A0A1F4UWW0_UNCKA</name>
<evidence type="ECO:0000313" key="3">
    <source>
        <dbReference type="Proteomes" id="UP000177371"/>
    </source>
</evidence>
<sequence length="434" mass="47765">MPGLSEADIEFVAPSSERAEQGVSENEHRLEVNASYEAMSENLRANLFLAAAELHRRRKAELPQRVTNNANTHIRDLLNPAITEMLSEVGDTITYDEVSRILQEHFNEVPVNSLPHIQAIAIFHRAYESAILDSPDAAFNHDKALAMEVALLTIDELTVSSSRGQVDVRLAINNKLNLDSGADVETLATLVKLQEELKSVPLDIDFFDLNTNEKALMHAKRLAPFVDAVVDAAQVMIGGMKTSADNYPEAVKNGGRPVMASGVDIISFRLSEFDEEQTGLPAEKSAPSGGVAGMITRANARKAWEAEKEIQARRANLDLAAAQQQVDDAAARPLREKQANIDLGRFEETRIDPSTGGRPRVVKHYGHGIEQGTGLSPAAQQKVAGEGAVERARIEFAELLRKRDEAAEAARLRRLEEDRKALESYERLKRKGKL</sequence>
<feature type="coiled-coil region" evidence="1">
    <location>
        <begin position="305"/>
        <end position="332"/>
    </location>
</feature>
<protein>
    <submittedName>
        <fullName evidence="2">Uncharacterized protein</fullName>
    </submittedName>
</protein>
<organism evidence="2 3">
    <name type="scientific">candidate division WWE3 bacterium RBG_16_37_10</name>
    <dbReference type="NCBI Taxonomy" id="1802610"/>
    <lineage>
        <taxon>Bacteria</taxon>
        <taxon>Katanobacteria</taxon>
    </lineage>
</organism>